<feature type="chain" id="PRO_5043037960" description="Secreted protein" evidence="1">
    <location>
        <begin position="21"/>
        <end position="108"/>
    </location>
</feature>
<evidence type="ECO:0000256" key="1">
    <source>
        <dbReference type="SAM" id="SignalP"/>
    </source>
</evidence>
<keyword evidence="3" id="KW-1185">Reference proteome</keyword>
<sequence>MMAIICFFALLSMITTEVCTTTTAREMKRAMESKTKKMRNAACGAMFASPMVIPEPGGMSFGSSANWPGTVKIAAKATVAMRTATTVVEFIALLSPSACILLIRLAMP</sequence>
<keyword evidence="1" id="KW-0732">Signal</keyword>
<accession>A0AAQ3RNW4</accession>
<evidence type="ECO:0000313" key="2">
    <source>
        <dbReference type="EMBL" id="WVZ02334.1"/>
    </source>
</evidence>
<proteinExistence type="predicted"/>
<reference evidence="2 3" key="1">
    <citation type="journal article" date="2023" name="Life. Sci Alliance">
        <title>Evolutionary insights into 3D genome organization and epigenetic landscape of Vigna mungo.</title>
        <authorList>
            <person name="Junaid A."/>
            <person name="Singh B."/>
            <person name="Bhatia S."/>
        </authorList>
    </citation>
    <scope>NUCLEOTIDE SEQUENCE [LARGE SCALE GENOMIC DNA]</scope>
    <source>
        <strain evidence="2">Urdbean</strain>
    </source>
</reference>
<evidence type="ECO:0000313" key="3">
    <source>
        <dbReference type="Proteomes" id="UP001374535"/>
    </source>
</evidence>
<evidence type="ECO:0008006" key="4">
    <source>
        <dbReference type="Google" id="ProtNLM"/>
    </source>
</evidence>
<feature type="signal peptide" evidence="1">
    <location>
        <begin position="1"/>
        <end position="20"/>
    </location>
</feature>
<gene>
    <name evidence="2" type="ORF">V8G54_023140</name>
</gene>
<organism evidence="2 3">
    <name type="scientific">Vigna mungo</name>
    <name type="common">Black gram</name>
    <name type="synonym">Phaseolus mungo</name>
    <dbReference type="NCBI Taxonomy" id="3915"/>
    <lineage>
        <taxon>Eukaryota</taxon>
        <taxon>Viridiplantae</taxon>
        <taxon>Streptophyta</taxon>
        <taxon>Embryophyta</taxon>
        <taxon>Tracheophyta</taxon>
        <taxon>Spermatophyta</taxon>
        <taxon>Magnoliopsida</taxon>
        <taxon>eudicotyledons</taxon>
        <taxon>Gunneridae</taxon>
        <taxon>Pentapetalae</taxon>
        <taxon>rosids</taxon>
        <taxon>fabids</taxon>
        <taxon>Fabales</taxon>
        <taxon>Fabaceae</taxon>
        <taxon>Papilionoideae</taxon>
        <taxon>50 kb inversion clade</taxon>
        <taxon>NPAAA clade</taxon>
        <taxon>indigoferoid/millettioid clade</taxon>
        <taxon>Phaseoleae</taxon>
        <taxon>Vigna</taxon>
    </lineage>
</organism>
<dbReference type="EMBL" id="CP144694">
    <property type="protein sequence ID" value="WVZ02334.1"/>
    <property type="molecule type" value="Genomic_DNA"/>
</dbReference>
<name>A0AAQ3RNW4_VIGMU</name>
<dbReference type="Proteomes" id="UP001374535">
    <property type="component" value="Chromosome 7"/>
</dbReference>
<dbReference type="AlphaFoldDB" id="A0AAQ3RNW4"/>
<protein>
    <recommendedName>
        <fullName evidence="4">Secreted protein</fullName>
    </recommendedName>
</protein>